<dbReference type="Proteomes" id="UP001162881">
    <property type="component" value="Unassembled WGS sequence"/>
</dbReference>
<evidence type="ECO:0000313" key="1">
    <source>
        <dbReference type="EMBL" id="MCJ2184073.1"/>
    </source>
</evidence>
<dbReference type="InterPro" id="IPR029032">
    <property type="entry name" value="AhpD-like"/>
</dbReference>
<dbReference type="Gene3D" id="1.20.1290.10">
    <property type="entry name" value="AhpD-like"/>
    <property type="match status" value="1"/>
</dbReference>
<dbReference type="PANTHER" id="PTHR34846">
    <property type="entry name" value="4-CARBOXYMUCONOLACTONE DECARBOXYLASE FAMILY PROTEIN (AFU_ORTHOLOGUE AFUA_6G11590)"/>
    <property type="match status" value="1"/>
</dbReference>
<reference evidence="1" key="1">
    <citation type="submission" date="2022-03" db="EMBL/GenBank/DDBJ databases">
        <title>Identification of a novel bacterium isolated from mangrove sediments.</title>
        <authorList>
            <person name="Pan X."/>
        </authorList>
    </citation>
    <scope>NUCLEOTIDE SEQUENCE</scope>
    <source>
        <strain evidence="1">B1949</strain>
    </source>
</reference>
<dbReference type="PANTHER" id="PTHR34846:SF11">
    <property type="entry name" value="4-CARBOXYMUCONOLACTONE DECARBOXYLASE FAMILY PROTEIN (AFU_ORTHOLOGUE AFUA_6G11590)"/>
    <property type="match status" value="1"/>
</dbReference>
<evidence type="ECO:0000313" key="2">
    <source>
        <dbReference type="Proteomes" id="UP001162881"/>
    </source>
</evidence>
<protein>
    <submittedName>
        <fullName evidence="1">Carboxymuconolactone decarboxylase family protein</fullName>
    </submittedName>
</protein>
<keyword evidence="2" id="KW-1185">Reference proteome</keyword>
<dbReference type="RefSeq" id="WP_244022530.1">
    <property type="nucleotide sequence ID" value="NZ_JALHLF010000075.1"/>
</dbReference>
<comment type="caution">
    <text evidence="1">The sequence shown here is derived from an EMBL/GenBank/DDBJ whole genome shotgun (WGS) entry which is preliminary data.</text>
</comment>
<sequence length="190" mass="20618">MRLAQLDHTTLTGDDRALYQDMKSGIEKSFKGFVAIDANADLVGPWNPWLSFPKFGKPVWELVKALADAPTLPGPVREIAILVTGAVLRADYELYAHIHVAEIKGLADDQIRAIVCGQRPTNLTREQGLAYDFASALAQGGEVPELVYRQASATFGQDGAAEFIYLVGLYAMVCVTLSGFKVPVPTSDYA</sequence>
<proteinExistence type="predicted"/>
<name>A0ABT0BGI4_9SPHN</name>
<gene>
    <name evidence="1" type="ORF">MTR62_15415</name>
</gene>
<organism evidence="1 2">
    <name type="scientific">Novosphingobium organovorum</name>
    <dbReference type="NCBI Taxonomy" id="2930092"/>
    <lineage>
        <taxon>Bacteria</taxon>
        <taxon>Pseudomonadati</taxon>
        <taxon>Pseudomonadota</taxon>
        <taxon>Alphaproteobacteria</taxon>
        <taxon>Sphingomonadales</taxon>
        <taxon>Sphingomonadaceae</taxon>
        <taxon>Novosphingobium</taxon>
    </lineage>
</organism>
<dbReference type="SUPFAM" id="SSF69118">
    <property type="entry name" value="AhpD-like"/>
    <property type="match status" value="1"/>
</dbReference>
<accession>A0ABT0BGI4</accession>
<dbReference type="EMBL" id="JALHLF010000075">
    <property type="protein sequence ID" value="MCJ2184073.1"/>
    <property type="molecule type" value="Genomic_DNA"/>
</dbReference>